<proteinExistence type="predicted"/>
<evidence type="ECO:0000313" key="1">
    <source>
        <dbReference type="EMBL" id="CAD8130336.1"/>
    </source>
</evidence>
<reference evidence="1" key="1">
    <citation type="submission" date="2021-01" db="EMBL/GenBank/DDBJ databases">
        <authorList>
            <consortium name="Genoscope - CEA"/>
            <person name="William W."/>
        </authorList>
    </citation>
    <scope>NUCLEOTIDE SEQUENCE</scope>
</reference>
<dbReference type="AlphaFoldDB" id="A0A8S1RRC5"/>
<keyword evidence="2" id="KW-1185">Reference proteome</keyword>
<organism evidence="1 2">
    <name type="scientific">Paramecium sonneborni</name>
    <dbReference type="NCBI Taxonomy" id="65129"/>
    <lineage>
        <taxon>Eukaryota</taxon>
        <taxon>Sar</taxon>
        <taxon>Alveolata</taxon>
        <taxon>Ciliophora</taxon>
        <taxon>Intramacronucleata</taxon>
        <taxon>Oligohymenophorea</taxon>
        <taxon>Peniculida</taxon>
        <taxon>Parameciidae</taxon>
        <taxon>Paramecium</taxon>
    </lineage>
</organism>
<evidence type="ECO:0000313" key="2">
    <source>
        <dbReference type="Proteomes" id="UP000692954"/>
    </source>
</evidence>
<gene>
    <name evidence="1" type="ORF">PSON_ATCC_30995.1.T2780007</name>
</gene>
<protein>
    <submittedName>
        <fullName evidence="1">Uncharacterized protein</fullName>
    </submittedName>
</protein>
<name>A0A8S1RRC5_9CILI</name>
<dbReference type="EMBL" id="CAJJDN010000278">
    <property type="protein sequence ID" value="CAD8130336.1"/>
    <property type="molecule type" value="Genomic_DNA"/>
</dbReference>
<accession>A0A8S1RRC5</accession>
<comment type="caution">
    <text evidence="1">The sequence shown here is derived from an EMBL/GenBank/DDBJ whole genome shotgun (WGS) entry which is preliminary data.</text>
</comment>
<dbReference type="Proteomes" id="UP000692954">
    <property type="component" value="Unassembled WGS sequence"/>
</dbReference>
<sequence length="67" mass="7798">MNLSQQQRAFFQYIFDENIKFGDSEGYLKVFQLNDMKKTRYIQGHLACLSCIAMSIQENEIITSIGK</sequence>